<sequence length="810" mass="90291">MAYTGAMPEQAEKPDADDMKLSDADLCSILQAEKQNSVGFENGTDLEKKRRTALEYSKGEMNDVPSLPNRSKATSTDVADAIETVLPDLMEIFTGGEDVASFDPQGNEDEEAAKQEIEYVKYVAFRKLRGWRLLYTAIKDALQVDTGILKTWWEDKEAIDEQSFDGINAPQMMMLEQNGFTITEKTSLGVGPDGVELFDVDATMSYDAGCIKCAAIDPNNLSVAPDTVDISEATYCVVRSFPRAQSLMDQGFDPKLVERLPDYPNRGNEQTEQSRDLANESDSANAGASNKLLRTVQVLEHWVRIDGNQDGKTELWRIQTDEQCNIILDKRHVNRIGLAVGTPFIQTHRFYGQSLADKLIEIQKIKTALVRMMLDSGYFAMNQRVEVAKDLASDETMDDVLRNEPGMPIRVQKPGAVNPVQAGQLGFDVQMALEYVSTMAEQRSGVVRNAQGLNPDTLHDTKGGALALMGMAQKRVRMIARVLAETLVKDWYLNIHALSRTHNTRSEKIRLNGKPPVDIDPSTFGNRADMVIEVGVGSGGKDMELVVMEKMLQFQQEVVALQGGLSGPLVTADNAYNLLKRFTERAGFKAPEQFWSDPAQAPPQQPQPDPEMLKLQADAKAAEAKAQADMAKVQSEMQKLQMENEWVKLEAQKTVFEKQASQQEAQLRAQETAARERNDTLKIQMDAQKAGADVQIKYAELEIKRAELELKERELGMKVQMESDKREHEVGMRRMDMGHEAGMQQSEMSGEQEASEPAEKGEDKSAQLMDLMRQVMEGQKASLKVHSAKKRVVRDEVGRVVGLETVNEED</sequence>
<accession>A0A6J5RPL6</accession>
<dbReference type="InterPro" id="IPR056909">
    <property type="entry name" value="SU10_portal"/>
</dbReference>
<dbReference type="EMBL" id="LR797280">
    <property type="protein sequence ID" value="CAB4199039.1"/>
    <property type="molecule type" value="Genomic_DNA"/>
</dbReference>
<organism evidence="3">
    <name type="scientific">uncultured Caudovirales phage</name>
    <dbReference type="NCBI Taxonomy" id="2100421"/>
    <lineage>
        <taxon>Viruses</taxon>
        <taxon>Duplodnaviria</taxon>
        <taxon>Heunggongvirae</taxon>
        <taxon>Uroviricota</taxon>
        <taxon>Caudoviricetes</taxon>
        <taxon>Peduoviridae</taxon>
        <taxon>Maltschvirus</taxon>
        <taxon>Maltschvirus maltsch</taxon>
    </lineage>
</organism>
<keyword evidence="1" id="KW-0175">Coiled coil</keyword>
<evidence type="ECO:0000313" key="3">
    <source>
        <dbReference type="EMBL" id="CAB4199039.1"/>
    </source>
</evidence>
<evidence type="ECO:0000256" key="1">
    <source>
        <dbReference type="SAM" id="Coils"/>
    </source>
</evidence>
<feature type="region of interest" description="Disordered" evidence="2">
    <location>
        <begin position="1"/>
        <end position="22"/>
    </location>
</feature>
<gene>
    <name evidence="3" type="ORF">UFOVP1333_16</name>
</gene>
<feature type="compositionally biased region" description="Basic and acidic residues" evidence="2">
    <location>
        <begin position="10"/>
        <end position="22"/>
    </location>
</feature>
<feature type="coiled-coil region" evidence="1">
    <location>
        <begin position="623"/>
        <end position="650"/>
    </location>
</feature>
<protein>
    <submittedName>
        <fullName evidence="3">Uncharacterized protein</fullName>
    </submittedName>
</protein>
<feature type="coiled-coil region" evidence="1">
    <location>
        <begin position="691"/>
        <end position="718"/>
    </location>
</feature>
<dbReference type="Pfam" id="PF23899">
    <property type="entry name" value="SU10_portal"/>
    <property type="match status" value="1"/>
</dbReference>
<feature type="region of interest" description="Disordered" evidence="2">
    <location>
        <begin position="258"/>
        <end position="286"/>
    </location>
</feature>
<name>A0A6J5RPL6_9CAUD</name>
<evidence type="ECO:0000256" key="2">
    <source>
        <dbReference type="SAM" id="MobiDB-lite"/>
    </source>
</evidence>
<reference evidence="3" key="1">
    <citation type="submission" date="2020-05" db="EMBL/GenBank/DDBJ databases">
        <authorList>
            <person name="Chiriac C."/>
            <person name="Salcher M."/>
            <person name="Ghai R."/>
            <person name="Kavagutti S V."/>
        </authorList>
    </citation>
    <scope>NUCLEOTIDE SEQUENCE</scope>
</reference>
<feature type="region of interest" description="Disordered" evidence="2">
    <location>
        <begin position="742"/>
        <end position="768"/>
    </location>
</feature>
<proteinExistence type="predicted"/>